<dbReference type="Proteomes" id="UP000515292">
    <property type="component" value="Chromosome"/>
</dbReference>
<sequence length="157" mass="16874">MTALTRIAPCLWYDGAAREAADFYVSLFPESSVDAVLPGQDGKPLFVSFTLAGQRMQALNGGPGFPHSNAMSLSVACDTQAEIDRLWTALGADGGKELECGWVTDRWGVPWQIVPSFLEARISTGTPEQVGRMMVAVWSMKKLDLAAMQAAFDGEGS</sequence>
<dbReference type="InterPro" id="IPR029068">
    <property type="entry name" value="Glyas_Bleomycin-R_OHBP_Dase"/>
</dbReference>
<organism evidence="2 3">
    <name type="scientific">Sandaracinobacteroides saxicola</name>
    <dbReference type="NCBI Taxonomy" id="2759707"/>
    <lineage>
        <taxon>Bacteria</taxon>
        <taxon>Pseudomonadati</taxon>
        <taxon>Pseudomonadota</taxon>
        <taxon>Alphaproteobacteria</taxon>
        <taxon>Sphingomonadales</taxon>
        <taxon>Sphingosinicellaceae</taxon>
        <taxon>Sandaracinobacteroides</taxon>
    </lineage>
</organism>
<evidence type="ECO:0000313" key="2">
    <source>
        <dbReference type="EMBL" id="QMW22335.1"/>
    </source>
</evidence>
<dbReference type="SUPFAM" id="SSF54593">
    <property type="entry name" value="Glyoxalase/Bleomycin resistance protein/Dihydroxybiphenyl dioxygenase"/>
    <property type="match status" value="1"/>
</dbReference>
<dbReference type="CDD" id="cd06588">
    <property type="entry name" value="PhnB_like"/>
    <property type="match status" value="1"/>
</dbReference>
<accession>A0A7G5IG43</accession>
<evidence type="ECO:0000259" key="1">
    <source>
        <dbReference type="Pfam" id="PF06983"/>
    </source>
</evidence>
<dbReference type="PANTHER" id="PTHR33990:SF2">
    <property type="entry name" value="PHNB-LIKE DOMAIN-CONTAINING PROTEIN"/>
    <property type="match status" value="1"/>
</dbReference>
<dbReference type="AlphaFoldDB" id="A0A7G5IG43"/>
<dbReference type="PANTHER" id="PTHR33990">
    <property type="entry name" value="PROTEIN YJDN-RELATED"/>
    <property type="match status" value="1"/>
</dbReference>
<dbReference type="Pfam" id="PF06983">
    <property type="entry name" value="3-dmu-9_3-mt"/>
    <property type="match status" value="1"/>
</dbReference>
<dbReference type="Gene3D" id="3.10.180.10">
    <property type="entry name" value="2,3-Dihydroxybiphenyl 1,2-Dioxygenase, domain 1"/>
    <property type="match status" value="1"/>
</dbReference>
<evidence type="ECO:0000313" key="3">
    <source>
        <dbReference type="Proteomes" id="UP000515292"/>
    </source>
</evidence>
<protein>
    <submittedName>
        <fullName evidence="2">VOC family protein</fullName>
    </submittedName>
</protein>
<keyword evidence="3" id="KW-1185">Reference proteome</keyword>
<dbReference type="EMBL" id="CP059851">
    <property type="protein sequence ID" value="QMW22335.1"/>
    <property type="molecule type" value="Genomic_DNA"/>
</dbReference>
<dbReference type="InterPro" id="IPR028973">
    <property type="entry name" value="PhnB-like"/>
</dbReference>
<proteinExistence type="predicted"/>
<reference evidence="2 3" key="1">
    <citation type="submission" date="2020-07" db="EMBL/GenBank/DDBJ databases">
        <title>Complete genome sequence for Sandaracinobacter sp. M6.</title>
        <authorList>
            <person name="Tang Y."/>
            <person name="Liu Q."/>
            <person name="Guo Z."/>
            <person name="Lei P."/>
            <person name="Huang B."/>
        </authorList>
    </citation>
    <scope>NUCLEOTIDE SEQUENCE [LARGE SCALE GENOMIC DNA]</scope>
    <source>
        <strain evidence="2 3">M6</strain>
    </source>
</reference>
<gene>
    <name evidence="2" type="ORF">H3309_13385</name>
</gene>
<dbReference type="RefSeq" id="WP_182295180.1">
    <property type="nucleotide sequence ID" value="NZ_CP059851.1"/>
</dbReference>
<feature type="domain" description="PhnB-like" evidence="1">
    <location>
        <begin position="6"/>
        <end position="114"/>
    </location>
</feature>
<dbReference type="KEGG" id="sand:H3309_13385"/>
<dbReference type="PIRSF" id="PIRSF021700">
    <property type="entry name" value="3_dmu_93_MTrfase"/>
    <property type="match status" value="1"/>
</dbReference>
<name>A0A7G5IG43_9SPHN</name>
<dbReference type="InterPro" id="IPR009725">
    <property type="entry name" value="3_dmu_93_MTrfase"/>
</dbReference>